<evidence type="ECO:0000256" key="3">
    <source>
        <dbReference type="ARBA" id="ARBA00023163"/>
    </source>
</evidence>
<dbReference type="InterPro" id="IPR009057">
    <property type="entry name" value="Homeodomain-like_sf"/>
</dbReference>
<dbReference type="Proteomes" id="UP000297861">
    <property type="component" value="Unassembled WGS sequence"/>
</dbReference>
<accession>A0A4Y8KYK2</accession>
<evidence type="ECO:0000259" key="4">
    <source>
        <dbReference type="PROSITE" id="PS01124"/>
    </source>
</evidence>
<dbReference type="SMART" id="SM00342">
    <property type="entry name" value="HTH_ARAC"/>
    <property type="match status" value="1"/>
</dbReference>
<dbReference type="PANTHER" id="PTHR43280:SF32">
    <property type="entry name" value="TRANSCRIPTIONAL REGULATORY PROTEIN"/>
    <property type="match status" value="1"/>
</dbReference>
<evidence type="ECO:0000256" key="1">
    <source>
        <dbReference type="ARBA" id="ARBA00023015"/>
    </source>
</evidence>
<dbReference type="AlphaFoldDB" id="A0A4Y8KYK2"/>
<dbReference type="Gene3D" id="1.10.10.60">
    <property type="entry name" value="Homeodomain-like"/>
    <property type="match status" value="1"/>
</dbReference>
<feature type="domain" description="HTH araC/xylS-type" evidence="4">
    <location>
        <begin position="191"/>
        <end position="297"/>
    </location>
</feature>
<dbReference type="InterPro" id="IPR018060">
    <property type="entry name" value="HTH_AraC"/>
</dbReference>
<dbReference type="PANTHER" id="PTHR43280">
    <property type="entry name" value="ARAC-FAMILY TRANSCRIPTIONAL REGULATOR"/>
    <property type="match status" value="1"/>
</dbReference>
<gene>
    <name evidence="5" type="ORF">E2605_15075</name>
</gene>
<keyword evidence="6" id="KW-1185">Reference proteome</keyword>
<keyword evidence="2" id="KW-0238">DNA-binding</keyword>
<proteinExistence type="predicted"/>
<evidence type="ECO:0000313" key="5">
    <source>
        <dbReference type="EMBL" id="TFD94783.1"/>
    </source>
</evidence>
<sequence>MQTIHDFYKSLSEIADIRIDSESAGLFNVFPRRYCSPTASFHRRDFYKISLITRGTGIIHFANDEFVIDRPALFFSNPMVAHSWEPTSNEQEGWFCLFSEEFIQSWDHSFSVKDYPMFRIGENPVVFLDDEALNDVAYIFRKMALEMNSNYIYKYSKLRNYLQIIVHEALKHYPEIGLRNKQFDAAHRITYRFMELLENQFPIENTDMPLRMRTVQNFAECLSVHENHLNNVVKEVTGKNPSQHIASRITEEAKAILKNTDWTMSEIAYSLLFEYPSHFTSFFKKNAGISPKEYRNKIL</sequence>
<name>A0A4Y8KYK2_9BACT</name>
<dbReference type="Pfam" id="PF12833">
    <property type="entry name" value="HTH_18"/>
    <property type="match status" value="1"/>
</dbReference>
<dbReference type="Pfam" id="PF02311">
    <property type="entry name" value="AraC_binding"/>
    <property type="match status" value="1"/>
</dbReference>
<dbReference type="PROSITE" id="PS01124">
    <property type="entry name" value="HTH_ARAC_FAMILY_2"/>
    <property type="match status" value="1"/>
</dbReference>
<reference evidence="5 6" key="1">
    <citation type="submission" date="2019-03" db="EMBL/GenBank/DDBJ databases">
        <title>San Antonio Military Medical Center submission to MRSN (WRAIR), pending publication.</title>
        <authorList>
            <person name="Blyth D.M."/>
            <person name="Mccarthy S.L."/>
            <person name="Schall S.E."/>
            <person name="Stam J.A."/>
            <person name="Ong A.C."/>
            <person name="Mcgann P.T."/>
        </authorList>
    </citation>
    <scope>NUCLEOTIDE SEQUENCE [LARGE SCALE GENOMIC DNA]</scope>
    <source>
        <strain evidence="5 6">MRSN571793</strain>
    </source>
</reference>
<keyword evidence="3" id="KW-0804">Transcription</keyword>
<organism evidence="5 6">
    <name type="scientific">Dysgonomonas capnocytophagoides</name>
    <dbReference type="NCBI Taxonomy" id="45254"/>
    <lineage>
        <taxon>Bacteria</taxon>
        <taxon>Pseudomonadati</taxon>
        <taxon>Bacteroidota</taxon>
        <taxon>Bacteroidia</taxon>
        <taxon>Bacteroidales</taxon>
        <taxon>Dysgonomonadaceae</taxon>
        <taxon>Dysgonomonas</taxon>
    </lineage>
</organism>
<dbReference type="EMBL" id="SOML01000010">
    <property type="protein sequence ID" value="TFD94783.1"/>
    <property type="molecule type" value="Genomic_DNA"/>
</dbReference>
<evidence type="ECO:0000313" key="6">
    <source>
        <dbReference type="Proteomes" id="UP000297861"/>
    </source>
</evidence>
<comment type="caution">
    <text evidence="5">The sequence shown here is derived from an EMBL/GenBank/DDBJ whole genome shotgun (WGS) entry which is preliminary data.</text>
</comment>
<dbReference type="SUPFAM" id="SSF46689">
    <property type="entry name" value="Homeodomain-like"/>
    <property type="match status" value="1"/>
</dbReference>
<dbReference type="SUPFAM" id="SSF51215">
    <property type="entry name" value="Regulatory protein AraC"/>
    <property type="match status" value="1"/>
</dbReference>
<dbReference type="GO" id="GO:0043565">
    <property type="term" value="F:sequence-specific DNA binding"/>
    <property type="evidence" value="ECO:0007669"/>
    <property type="project" value="InterPro"/>
</dbReference>
<dbReference type="GO" id="GO:0003700">
    <property type="term" value="F:DNA-binding transcription factor activity"/>
    <property type="evidence" value="ECO:0007669"/>
    <property type="project" value="InterPro"/>
</dbReference>
<dbReference type="OrthoDB" id="1096411at2"/>
<evidence type="ECO:0000256" key="2">
    <source>
        <dbReference type="ARBA" id="ARBA00023125"/>
    </source>
</evidence>
<dbReference type="STRING" id="1121485.GCA_000426485_01679"/>
<dbReference type="InterPro" id="IPR037923">
    <property type="entry name" value="HTH-like"/>
</dbReference>
<protein>
    <submittedName>
        <fullName evidence="5">AraC family transcriptional regulator</fullName>
    </submittedName>
</protein>
<keyword evidence="1" id="KW-0805">Transcription regulation</keyword>
<dbReference type="InterPro" id="IPR003313">
    <property type="entry name" value="AraC-bd"/>
</dbReference>